<dbReference type="Proteomes" id="UP001187531">
    <property type="component" value="Unassembled WGS sequence"/>
</dbReference>
<name>A0AA88H8P7_ARTSF</name>
<sequence length="80" mass="8950">MRTSDPDDGKSSHLSVDGFYEFSEDESDSSQSNSAVNQVKDKGFAISRKNGGTMAFLSIILMCGKFFERTTVYYHLQLLL</sequence>
<organism evidence="1 2">
    <name type="scientific">Artemia franciscana</name>
    <name type="common">Brine shrimp</name>
    <name type="synonym">Artemia sanfranciscana</name>
    <dbReference type="NCBI Taxonomy" id="6661"/>
    <lineage>
        <taxon>Eukaryota</taxon>
        <taxon>Metazoa</taxon>
        <taxon>Ecdysozoa</taxon>
        <taxon>Arthropoda</taxon>
        <taxon>Crustacea</taxon>
        <taxon>Branchiopoda</taxon>
        <taxon>Anostraca</taxon>
        <taxon>Artemiidae</taxon>
        <taxon>Artemia</taxon>
    </lineage>
</organism>
<proteinExistence type="predicted"/>
<reference evidence="1" key="1">
    <citation type="submission" date="2023-07" db="EMBL/GenBank/DDBJ databases">
        <title>Chromosome-level genome assembly of Artemia franciscana.</title>
        <authorList>
            <person name="Jo E."/>
        </authorList>
    </citation>
    <scope>NUCLEOTIDE SEQUENCE</scope>
    <source>
        <tissue evidence="1">Whole body</tissue>
    </source>
</reference>
<dbReference type="AlphaFoldDB" id="A0AA88H8P7"/>
<dbReference type="EMBL" id="JAVRJZ010000020">
    <property type="protein sequence ID" value="KAK2705664.1"/>
    <property type="molecule type" value="Genomic_DNA"/>
</dbReference>
<comment type="caution">
    <text evidence="1">The sequence shown here is derived from an EMBL/GenBank/DDBJ whole genome shotgun (WGS) entry which is preliminary data.</text>
</comment>
<evidence type="ECO:0000313" key="1">
    <source>
        <dbReference type="EMBL" id="KAK2705664.1"/>
    </source>
</evidence>
<accession>A0AA88H8P7</accession>
<protein>
    <submittedName>
        <fullName evidence="1">Uncharacterized protein</fullName>
    </submittedName>
</protein>
<gene>
    <name evidence="1" type="ORF">QYM36_015891</name>
</gene>
<keyword evidence="2" id="KW-1185">Reference proteome</keyword>
<evidence type="ECO:0000313" key="2">
    <source>
        <dbReference type="Proteomes" id="UP001187531"/>
    </source>
</evidence>